<dbReference type="AlphaFoldDB" id="A0AA40ZQQ8"/>
<dbReference type="RefSeq" id="WP_204970897.1">
    <property type="nucleotide sequence ID" value="NZ_JAAZTS010000002.1"/>
</dbReference>
<proteinExistence type="predicted"/>
<dbReference type="Proteomes" id="UP000698924">
    <property type="component" value="Unassembled WGS sequence"/>
</dbReference>
<keyword evidence="3" id="KW-1185">Reference proteome</keyword>
<organism evidence="2 3">
    <name type="scientific">Caecibacteroides pullorum</name>
    <dbReference type="NCBI Taxonomy" id="2725562"/>
    <lineage>
        <taxon>Bacteria</taxon>
        <taxon>Pseudomonadati</taxon>
        <taxon>Bacteroidota</taxon>
        <taxon>Bacteroidia</taxon>
        <taxon>Bacteroidales</taxon>
        <taxon>Bacteroidaceae</taxon>
        <taxon>Caecibacteroides</taxon>
    </lineage>
</organism>
<evidence type="ECO:0008006" key="4">
    <source>
        <dbReference type="Google" id="ProtNLM"/>
    </source>
</evidence>
<gene>
    <name evidence="2" type="ORF">H6D15_01925</name>
</gene>
<comment type="caution">
    <text evidence="2">The sequence shown here is derived from an EMBL/GenBank/DDBJ whole genome shotgun (WGS) entry which is preliminary data.</text>
</comment>
<accession>A0AA40ZQQ8</accession>
<dbReference type="PROSITE" id="PS51257">
    <property type="entry name" value="PROKAR_LIPOPROTEIN"/>
    <property type="match status" value="1"/>
</dbReference>
<feature type="region of interest" description="Disordered" evidence="1">
    <location>
        <begin position="183"/>
        <end position="206"/>
    </location>
</feature>
<dbReference type="EMBL" id="JACJMO010000002">
    <property type="protein sequence ID" value="MBM6856373.1"/>
    <property type="molecule type" value="Genomic_DNA"/>
</dbReference>
<evidence type="ECO:0000256" key="1">
    <source>
        <dbReference type="SAM" id="MobiDB-lite"/>
    </source>
</evidence>
<reference evidence="2 3" key="1">
    <citation type="journal article" date="2021" name="Sci. Rep.">
        <title>The distribution of antibiotic resistance genes in chicken gut microbiota commensals.</title>
        <authorList>
            <person name="Juricova H."/>
            <person name="Matiasovicova J."/>
            <person name="Kubasova T."/>
            <person name="Cejkova D."/>
            <person name="Rychlik I."/>
        </authorList>
    </citation>
    <scope>NUCLEOTIDE SEQUENCE [LARGE SCALE GENOMIC DNA]</scope>
    <source>
        <strain evidence="2 3">An421</strain>
    </source>
</reference>
<evidence type="ECO:0000313" key="2">
    <source>
        <dbReference type="EMBL" id="MBM6856373.1"/>
    </source>
</evidence>
<protein>
    <recommendedName>
        <fullName evidence="4">Lipoprotein</fullName>
    </recommendedName>
</protein>
<name>A0AA40ZQQ8_9BACT</name>
<evidence type="ECO:0000313" key="3">
    <source>
        <dbReference type="Proteomes" id="UP000698924"/>
    </source>
</evidence>
<sequence>MKNLIFIIFSVILFFGACNNSVKKDKSDVTEVKKEPTTWQEQLDYAKQQSDLMTRNGIDGLKLVGYSYRGKVETQEQREEFLKLLFADDTDVVYHLNDNKGSYDIVPLKVMREKLSLSGTEEPFEKIKEWLKRASENENLELVNVEWSFHGRSVHSVAIISPQNNTILFDHIGGAAIIPGSKKEPKVESTVRNLTKEEYDAEKHTK</sequence>